<dbReference type="EMBL" id="MH363700">
    <property type="protein sequence ID" value="AWY10103.1"/>
    <property type="molecule type" value="Genomic_DNA"/>
</dbReference>
<accession>A0A4P2TEV7</accession>
<sequence length="110" mass="12486">MVKSLLNIGNTVVDITSSLTFVSALDKETGKLMYRGNGLVVFRNLHVDGNALIFLNYSGQQRIFGEWVNIYYIPDNWKSWDYAKYTMVADDDAELFIGGVDKQLRDLSVI</sequence>
<proteinExistence type="predicted"/>
<evidence type="ECO:0000313" key="1">
    <source>
        <dbReference type="EMBL" id="AWY10103.1"/>
    </source>
</evidence>
<evidence type="ECO:0000313" key="2">
    <source>
        <dbReference type="Proteomes" id="UP000305753"/>
    </source>
</evidence>
<name>A0A4P2TEV7_9CAUD</name>
<reference evidence="1 2" key="1">
    <citation type="submission" date="2018-05" db="EMBL/GenBank/DDBJ databases">
        <title>Whole genome sequencing of Vibrio phage VP-1.</title>
        <authorList>
            <person name="Nandita M."/>
            <person name="Bhat S.G."/>
        </authorList>
    </citation>
    <scope>NUCLEOTIDE SEQUENCE [LARGE SCALE GENOMIC DNA]</scope>
</reference>
<dbReference type="Proteomes" id="UP000305753">
    <property type="component" value="Segment"/>
</dbReference>
<organism evidence="1 2">
    <name type="scientific">Vibrio phage VP-1</name>
    <dbReference type="NCBI Taxonomy" id="2234088"/>
    <lineage>
        <taxon>Viruses</taxon>
        <taxon>Duplodnaviria</taxon>
        <taxon>Heunggongvirae</taxon>
        <taxon>Uroviricota</taxon>
        <taxon>Caudoviricetes</taxon>
        <taxon>Pantevenvirales</taxon>
        <taxon>Ackermannviridae</taxon>
        <taxon>Vapseptimavirus</taxon>
        <taxon>Vapseptimavirus VAP7</taxon>
    </lineage>
</organism>
<protein>
    <submittedName>
        <fullName evidence="1">Uncharacterized protein</fullName>
    </submittedName>
</protein>